<proteinExistence type="predicted"/>
<dbReference type="GeneID" id="136817514"/>
<dbReference type="RefSeq" id="XP_066929942.1">
    <property type="nucleotide sequence ID" value="XM_067073841.1"/>
</dbReference>
<dbReference type="Proteomes" id="UP000594262">
    <property type="component" value="Unplaced"/>
</dbReference>
<keyword evidence="2" id="KW-1185">Reference proteome</keyword>
<evidence type="ECO:0000313" key="2">
    <source>
        <dbReference type="Proteomes" id="UP000594262"/>
    </source>
</evidence>
<dbReference type="RefSeq" id="XP_066929940.1">
    <property type="nucleotide sequence ID" value="XM_067073839.1"/>
</dbReference>
<reference evidence="1" key="1">
    <citation type="submission" date="2021-01" db="UniProtKB">
        <authorList>
            <consortium name="EnsemblMetazoa"/>
        </authorList>
    </citation>
    <scope>IDENTIFICATION</scope>
</reference>
<evidence type="ECO:0000313" key="1">
    <source>
        <dbReference type="EnsemblMetazoa" id="CLYHEMP022777.1"/>
    </source>
</evidence>
<dbReference type="SUPFAM" id="SSF50249">
    <property type="entry name" value="Nucleic acid-binding proteins"/>
    <property type="match status" value="1"/>
</dbReference>
<dbReference type="OrthoDB" id="6038263at2759"/>
<dbReference type="Gene3D" id="2.40.50.140">
    <property type="entry name" value="Nucleic acid-binding proteins"/>
    <property type="match status" value="1"/>
</dbReference>
<name>A0A7M5XFN4_9CNID</name>
<dbReference type="EnsemblMetazoa" id="CLYHEMT022777.1">
    <property type="protein sequence ID" value="CLYHEMP022777.1"/>
    <property type="gene ID" value="CLYHEMG022777"/>
</dbReference>
<protein>
    <submittedName>
        <fullName evidence="1">Uncharacterized protein</fullName>
    </submittedName>
</protein>
<dbReference type="InterPro" id="IPR012340">
    <property type="entry name" value="NA-bd_OB-fold"/>
</dbReference>
<organism evidence="1 2">
    <name type="scientific">Clytia hemisphaerica</name>
    <dbReference type="NCBI Taxonomy" id="252671"/>
    <lineage>
        <taxon>Eukaryota</taxon>
        <taxon>Metazoa</taxon>
        <taxon>Cnidaria</taxon>
        <taxon>Hydrozoa</taxon>
        <taxon>Hydroidolina</taxon>
        <taxon>Leptothecata</taxon>
        <taxon>Obeliida</taxon>
        <taxon>Clytiidae</taxon>
        <taxon>Clytia</taxon>
    </lineage>
</organism>
<dbReference type="AlphaFoldDB" id="A0A7M5XFN4"/>
<sequence>MASPSKKPKKTLIDVEGYITFVSSPRKTKRWEKDFIEISINSATKTLRGLCYDKDRSPQFTKFKEENKSCLIVKAELSNKDDIIIGHDTTIKSKEVDFENKTHEPPTVTMEQVINECSLYQRVTIVGKLINLKPAAFSVFKRQHLREGVFIDTSTFTRPITFFNDDLIEIVKENIVYKITNVVISTYGGKKNLQVSENSVITEMEDPGIDVPVADTNSVSGIISMIETNTLDKQFHCKICDNIITPNAHQNFECCGKTFTDLDVNIVENVTFMLRSNTTNNTMKFACPRKFLDALVGDCVDDEMFINFLLKKAVNIEYTSNADSCNVVVKIESGQTKPAKEKLW</sequence>
<dbReference type="RefSeq" id="XP_066929939.1">
    <property type="nucleotide sequence ID" value="XM_067073838.1"/>
</dbReference>
<accession>A0A7M5XFN4</accession>